<dbReference type="EMBL" id="JAGINS010000001">
    <property type="protein sequence ID" value="MBP2362697.1"/>
    <property type="molecule type" value="Genomic_DNA"/>
</dbReference>
<gene>
    <name evidence="2" type="ORF">JOF59_005097</name>
</gene>
<accession>A0ABS4VFM0</accession>
<dbReference type="InterPro" id="IPR036388">
    <property type="entry name" value="WH-like_DNA-bd_sf"/>
</dbReference>
<dbReference type="GO" id="GO:0003677">
    <property type="term" value="F:DNA binding"/>
    <property type="evidence" value="ECO:0007669"/>
    <property type="project" value="UniProtKB-KW"/>
</dbReference>
<reference evidence="2 3" key="1">
    <citation type="submission" date="2021-03" db="EMBL/GenBank/DDBJ databases">
        <title>Sequencing the genomes of 1000 actinobacteria strains.</title>
        <authorList>
            <person name="Klenk H.-P."/>
        </authorList>
    </citation>
    <scope>NUCLEOTIDE SEQUENCE [LARGE SCALE GENOMIC DNA]</scope>
    <source>
        <strain evidence="2 3">DSM 40843</strain>
    </source>
</reference>
<keyword evidence="2" id="KW-0238">DNA-binding</keyword>
<feature type="region of interest" description="Disordered" evidence="1">
    <location>
        <begin position="1"/>
        <end position="56"/>
    </location>
</feature>
<evidence type="ECO:0000313" key="2">
    <source>
        <dbReference type="EMBL" id="MBP2362697.1"/>
    </source>
</evidence>
<organism evidence="2 3">
    <name type="scientific">Streptomyces clavifer</name>
    <dbReference type="NCBI Taxonomy" id="68188"/>
    <lineage>
        <taxon>Bacteria</taxon>
        <taxon>Bacillati</taxon>
        <taxon>Actinomycetota</taxon>
        <taxon>Actinomycetes</taxon>
        <taxon>Kitasatosporales</taxon>
        <taxon>Streptomycetaceae</taxon>
        <taxon>Streptomyces</taxon>
    </lineage>
</organism>
<name>A0ABS4VFM0_9ACTN</name>
<evidence type="ECO:0000313" key="3">
    <source>
        <dbReference type="Proteomes" id="UP001519311"/>
    </source>
</evidence>
<evidence type="ECO:0000256" key="1">
    <source>
        <dbReference type="SAM" id="MobiDB-lite"/>
    </source>
</evidence>
<comment type="caution">
    <text evidence="2">The sequence shown here is derived from an EMBL/GenBank/DDBJ whole genome shotgun (WGS) entry which is preliminary data.</text>
</comment>
<keyword evidence="3" id="KW-1185">Reference proteome</keyword>
<feature type="compositionally biased region" description="Basic and acidic residues" evidence="1">
    <location>
        <begin position="36"/>
        <end position="49"/>
    </location>
</feature>
<protein>
    <submittedName>
        <fullName evidence="2">DNA-binding CsgD family transcriptional regulator</fullName>
    </submittedName>
</protein>
<proteinExistence type="predicted"/>
<sequence>MATMLPPGWDGARTFRPRKPCRGSPGRPWTAGAMRGRREITRKRAERPRATSSDGVRLMPSERKAARSAAAGLSNAETLSGLGTASRAVERHLTQFQRRIRYFGRPELVRAREPVELRTPDGYRCAHSCPLPPAGIGRRSEAPGRQTVSRPAPALRRSCRQVHRALPGGLLGDETSRCDLTVDVDRAVQVECHDRGAASEGISGHSFRRPHKGPLDRPGGIFLGSAAVGQRRKARPGRDQEPGRVRAACDRTPGVVYAPRF</sequence>
<dbReference type="Proteomes" id="UP001519311">
    <property type="component" value="Unassembled WGS sequence"/>
</dbReference>
<dbReference type="Gene3D" id="1.10.10.10">
    <property type="entry name" value="Winged helix-like DNA-binding domain superfamily/Winged helix DNA-binding domain"/>
    <property type="match status" value="1"/>
</dbReference>